<keyword evidence="2 3" id="KW-0808">Transferase</keyword>
<dbReference type="EC" id="2.1.1.171" evidence="3"/>
<comment type="similarity">
    <text evidence="3">Belongs to the methyltransferase superfamily. RsmD family.</text>
</comment>
<evidence type="ECO:0000256" key="2">
    <source>
        <dbReference type="ARBA" id="ARBA00022679"/>
    </source>
</evidence>
<dbReference type="RefSeq" id="WP_140653385.1">
    <property type="nucleotide sequence ID" value="NZ_RCZO01000007.1"/>
</dbReference>
<evidence type="ECO:0000313" key="4">
    <source>
        <dbReference type="EMBL" id="TPG07357.1"/>
    </source>
</evidence>
<accession>A0A502C2F1</accession>
<dbReference type="SUPFAM" id="SSF53335">
    <property type="entry name" value="S-adenosyl-L-methionine-dependent methyltransferases"/>
    <property type="match status" value="1"/>
</dbReference>
<dbReference type="GO" id="GO:0052913">
    <property type="term" value="F:16S rRNA (guanine(966)-N(2))-methyltransferase activity"/>
    <property type="evidence" value="ECO:0007669"/>
    <property type="project" value="UniProtKB-EC"/>
</dbReference>
<keyword evidence="5" id="KW-1185">Reference proteome</keyword>
<protein>
    <recommendedName>
        <fullName evidence="3">Ribosomal RNA small subunit methyltransferase D</fullName>
        <ecNumber evidence="3">2.1.1.171</ecNumber>
    </recommendedName>
</protein>
<dbReference type="Pfam" id="PF03602">
    <property type="entry name" value="Cons_hypoth95"/>
    <property type="match status" value="1"/>
</dbReference>
<keyword evidence="1 3" id="KW-0489">Methyltransferase</keyword>
<dbReference type="Gene3D" id="3.40.50.150">
    <property type="entry name" value="Vaccinia Virus protein VP39"/>
    <property type="match status" value="1"/>
</dbReference>
<sequence length="193" mass="20925">MNGGRSAAPGRIRIIGGSLRNSRLNVPQLPGLRPTAERVRETLFNWLAPVMDGARCLDLCAGTGALGIEALSRGAAGVQFVERDARAAQVLRDNLVRLKTTGGQVAVSDAGQFLQGAPQLQDLVFLDPPFALELWSVLAQQLEQGGWLAAQAWIYVESPRAEVPVLPANWQLHREGHAGEVRFALYRRSLPLS</sequence>
<proteinExistence type="inferred from homology"/>
<reference evidence="4 5" key="1">
    <citation type="journal article" date="2019" name="Environ. Microbiol.">
        <title>Species interactions and distinct microbial communities in high Arctic permafrost affected cryosols are associated with the CH4 and CO2 gas fluxes.</title>
        <authorList>
            <person name="Altshuler I."/>
            <person name="Hamel J."/>
            <person name="Turney S."/>
            <person name="Magnuson E."/>
            <person name="Levesque R."/>
            <person name="Greer C."/>
            <person name="Whyte L.G."/>
        </authorList>
    </citation>
    <scope>NUCLEOTIDE SEQUENCE [LARGE SCALE GENOMIC DNA]</scope>
    <source>
        <strain evidence="4 5">S13Y</strain>
    </source>
</reference>
<comment type="caution">
    <text evidence="4">The sequence shown here is derived from an EMBL/GenBank/DDBJ whole genome shotgun (WGS) entry which is preliminary data.</text>
</comment>
<dbReference type="Proteomes" id="UP000319486">
    <property type="component" value="Unassembled WGS sequence"/>
</dbReference>
<comment type="function">
    <text evidence="3">Specifically methylates the guanine in position 966 of 16S rRNA in the assembled 30S particle.</text>
</comment>
<evidence type="ECO:0000313" key="5">
    <source>
        <dbReference type="Proteomes" id="UP000319486"/>
    </source>
</evidence>
<dbReference type="CDD" id="cd02440">
    <property type="entry name" value="AdoMet_MTases"/>
    <property type="match status" value="1"/>
</dbReference>
<evidence type="ECO:0000256" key="3">
    <source>
        <dbReference type="PIRNR" id="PIRNR004553"/>
    </source>
</evidence>
<dbReference type="InterPro" id="IPR029063">
    <property type="entry name" value="SAM-dependent_MTases_sf"/>
</dbReference>
<dbReference type="PANTHER" id="PTHR43542">
    <property type="entry name" value="METHYLTRANSFERASE"/>
    <property type="match status" value="1"/>
</dbReference>
<comment type="catalytic activity">
    <reaction evidence="3">
        <text>guanosine(966) in 16S rRNA + S-adenosyl-L-methionine = N(2)-methylguanosine(966) in 16S rRNA + S-adenosyl-L-homocysteine + H(+)</text>
        <dbReference type="Rhea" id="RHEA:23548"/>
        <dbReference type="Rhea" id="RHEA-COMP:10211"/>
        <dbReference type="Rhea" id="RHEA-COMP:10212"/>
        <dbReference type="ChEBI" id="CHEBI:15378"/>
        <dbReference type="ChEBI" id="CHEBI:57856"/>
        <dbReference type="ChEBI" id="CHEBI:59789"/>
        <dbReference type="ChEBI" id="CHEBI:74269"/>
        <dbReference type="ChEBI" id="CHEBI:74481"/>
        <dbReference type="EC" id="2.1.1.171"/>
    </reaction>
</comment>
<evidence type="ECO:0000256" key="1">
    <source>
        <dbReference type="ARBA" id="ARBA00022603"/>
    </source>
</evidence>
<dbReference type="EMBL" id="RCZO01000007">
    <property type="protein sequence ID" value="TPG07357.1"/>
    <property type="molecule type" value="Genomic_DNA"/>
</dbReference>
<keyword evidence="3" id="KW-0698">rRNA processing</keyword>
<dbReference type="InterPro" id="IPR004398">
    <property type="entry name" value="RNA_MeTrfase_RsmD"/>
</dbReference>
<name>A0A502C2F1_9GAMM</name>
<keyword evidence="3" id="KW-0949">S-adenosyl-L-methionine</keyword>
<dbReference type="NCBIfam" id="TIGR00095">
    <property type="entry name" value="16S rRNA (guanine(966)-N(2))-methyltransferase RsmD"/>
    <property type="match status" value="1"/>
</dbReference>
<gene>
    <name evidence="4" type="primary">rsmD</name>
    <name evidence="4" type="ORF">EAH88_13025</name>
</gene>
<dbReference type="PIRSF" id="PIRSF004553">
    <property type="entry name" value="CHP00095"/>
    <property type="match status" value="1"/>
</dbReference>
<dbReference type="AlphaFoldDB" id="A0A502C2F1"/>
<dbReference type="PANTHER" id="PTHR43542:SF1">
    <property type="entry name" value="METHYLTRANSFERASE"/>
    <property type="match status" value="1"/>
</dbReference>
<organism evidence="4 5">
    <name type="scientific">Rhodanobacter glycinis</name>
    <dbReference type="NCBI Taxonomy" id="582702"/>
    <lineage>
        <taxon>Bacteria</taxon>
        <taxon>Pseudomonadati</taxon>
        <taxon>Pseudomonadota</taxon>
        <taxon>Gammaproteobacteria</taxon>
        <taxon>Lysobacterales</taxon>
        <taxon>Rhodanobacteraceae</taxon>
        <taxon>Rhodanobacter</taxon>
    </lineage>
</organism>